<dbReference type="Pfam" id="PF04149">
    <property type="entry name" value="DUF397"/>
    <property type="match status" value="1"/>
</dbReference>
<name>A0A5P2CKT1_STRVZ</name>
<sequence length="64" mass="6825">MPDWQKSTFSGGGDGNECIEVARDKSDLLLRESDAPDDILALTPEALSALISHATHSDATRKAV</sequence>
<proteinExistence type="predicted"/>
<dbReference type="RefSeq" id="WP_150185219.1">
    <property type="nucleotide sequence ID" value="NZ_CP029191.1"/>
</dbReference>
<accession>A0A5P2CKT1</accession>
<dbReference type="Proteomes" id="UP000324015">
    <property type="component" value="Chromosome"/>
</dbReference>
<feature type="domain" description="DUF397" evidence="1">
    <location>
        <begin position="3"/>
        <end position="54"/>
    </location>
</feature>
<reference evidence="2 3" key="1">
    <citation type="submission" date="2018-05" db="EMBL/GenBank/DDBJ databases">
        <title>Streptomyces venezuelae.</title>
        <authorList>
            <person name="Kim W."/>
            <person name="Lee N."/>
            <person name="Cho B.-K."/>
        </authorList>
    </citation>
    <scope>NUCLEOTIDE SEQUENCE [LARGE SCALE GENOMIC DNA]</scope>
    <source>
        <strain evidence="2 3">ATCC 14585</strain>
    </source>
</reference>
<evidence type="ECO:0000313" key="3">
    <source>
        <dbReference type="Proteomes" id="UP000324015"/>
    </source>
</evidence>
<dbReference type="InterPro" id="IPR007278">
    <property type="entry name" value="DUF397"/>
</dbReference>
<gene>
    <name evidence="2" type="ORF">DEJ49_18995</name>
</gene>
<evidence type="ECO:0000259" key="1">
    <source>
        <dbReference type="Pfam" id="PF04149"/>
    </source>
</evidence>
<organism evidence="2 3">
    <name type="scientific">Streptomyces venezuelae</name>
    <dbReference type="NCBI Taxonomy" id="54571"/>
    <lineage>
        <taxon>Bacteria</taxon>
        <taxon>Bacillati</taxon>
        <taxon>Actinomycetota</taxon>
        <taxon>Actinomycetes</taxon>
        <taxon>Kitasatosporales</taxon>
        <taxon>Streptomycetaceae</taxon>
        <taxon>Streptomyces</taxon>
    </lineage>
</organism>
<dbReference type="AlphaFoldDB" id="A0A5P2CKT1"/>
<evidence type="ECO:0000313" key="2">
    <source>
        <dbReference type="EMBL" id="QES42797.1"/>
    </source>
</evidence>
<protein>
    <submittedName>
        <fullName evidence="2">DUF397 domain-containing protein</fullName>
    </submittedName>
</protein>
<dbReference type="EMBL" id="CP029191">
    <property type="protein sequence ID" value="QES42797.1"/>
    <property type="molecule type" value="Genomic_DNA"/>
</dbReference>